<feature type="chain" id="PRO_5019276101" evidence="5">
    <location>
        <begin position="21"/>
        <end position="216"/>
    </location>
</feature>
<proteinExistence type="predicted"/>
<feature type="repeat" description="TPR" evidence="3">
    <location>
        <begin position="23"/>
        <end position="56"/>
    </location>
</feature>
<evidence type="ECO:0000313" key="7">
    <source>
        <dbReference type="Proteomes" id="UP000186917"/>
    </source>
</evidence>
<dbReference type="SUPFAM" id="SSF48452">
    <property type="entry name" value="TPR-like"/>
    <property type="match status" value="1"/>
</dbReference>
<protein>
    <submittedName>
        <fullName evidence="6">Tetratricopeptide repeat-containing protein</fullName>
    </submittedName>
</protein>
<dbReference type="SMART" id="SM00028">
    <property type="entry name" value="TPR"/>
    <property type="match status" value="3"/>
</dbReference>
<evidence type="ECO:0000256" key="4">
    <source>
        <dbReference type="SAM" id="MobiDB-lite"/>
    </source>
</evidence>
<feature type="repeat" description="TPR" evidence="3">
    <location>
        <begin position="101"/>
        <end position="134"/>
    </location>
</feature>
<sequence>MKLFISIVVAGTFLAQSANAQSVDAIIKKGNDMYKVGKFKEAELLYRKALAKEPGNYKAKFNLGNTLDKQKKSADAAVLYDEVAKAKIPTNDTANTTNFQASIYYNKGVAMAKDHKLAEAITAFKQSLRLIPEDQKTRENLQKALNEQKEQEQNEHNNNQQQKNDPPPSPRSQEQQNNKMNEKQAEEMLGKLRDSENQLQKQLQKKPSNKQNQKDW</sequence>
<accession>A0A173MNJ2</accession>
<dbReference type="InterPro" id="IPR019734">
    <property type="entry name" value="TPR_rpt"/>
</dbReference>
<keyword evidence="2 3" id="KW-0802">TPR repeat</keyword>
<feature type="compositionally biased region" description="Basic and acidic residues" evidence="4">
    <location>
        <begin position="180"/>
        <end position="196"/>
    </location>
</feature>
<dbReference type="STRING" id="477680.SAMN05421788_101653"/>
<gene>
    <name evidence="6" type="ORF">SAMN05421788_101653</name>
</gene>
<dbReference type="EMBL" id="FTOR01000001">
    <property type="protein sequence ID" value="SIS69059.1"/>
    <property type="molecule type" value="Genomic_DNA"/>
</dbReference>
<dbReference type="PROSITE" id="PS50005">
    <property type="entry name" value="TPR"/>
    <property type="match status" value="2"/>
</dbReference>
<evidence type="ECO:0000313" key="6">
    <source>
        <dbReference type="EMBL" id="SIS69059.1"/>
    </source>
</evidence>
<evidence type="ECO:0000256" key="2">
    <source>
        <dbReference type="ARBA" id="ARBA00022803"/>
    </source>
</evidence>
<dbReference type="Gene3D" id="1.25.40.10">
    <property type="entry name" value="Tetratricopeptide repeat domain"/>
    <property type="match status" value="2"/>
</dbReference>
<dbReference type="OrthoDB" id="1525165at2"/>
<keyword evidence="5" id="KW-0732">Signal</keyword>
<dbReference type="AlphaFoldDB" id="A0A173MNJ2"/>
<dbReference type="Pfam" id="PF13432">
    <property type="entry name" value="TPR_16"/>
    <property type="match status" value="1"/>
</dbReference>
<evidence type="ECO:0000256" key="3">
    <source>
        <dbReference type="PROSITE-ProRule" id="PRU00339"/>
    </source>
</evidence>
<keyword evidence="7" id="KW-1185">Reference proteome</keyword>
<name>A0A173MNJ2_9BACT</name>
<organism evidence="6 7">
    <name type="scientific">Filimonas lacunae</name>
    <dbReference type="NCBI Taxonomy" id="477680"/>
    <lineage>
        <taxon>Bacteria</taxon>
        <taxon>Pseudomonadati</taxon>
        <taxon>Bacteroidota</taxon>
        <taxon>Chitinophagia</taxon>
        <taxon>Chitinophagales</taxon>
        <taxon>Chitinophagaceae</taxon>
        <taxon>Filimonas</taxon>
    </lineage>
</organism>
<keyword evidence="1" id="KW-0677">Repeat</keyword>
<reference evidence="7" key="1">
    <citation type="submission" date="2017-01" db="EMBL/GenBank/DDBJ databases">
        <authorList>
            <person name="Varghese N."/>
            <person name="Submissions S."/>
        </authorList>
    </citation>
    <scope>NUCLEOTIDE SEQUENCE [LARGE SCALE GENOMIC DNA]</scope>
    <source>
        <strain evidence="7">DSM 21054</strain>
    </source>
</reference>
<evidence type="ECO:0000256" key="1">
    <source>
        <dbReference type="ARBA" id="ARBA00022737"/>
    </source>
</evidence>
<dbReference type="PANTHER" id="PTHR44943">
    <property type="entry name" value="CELLULOSE SYNTHASE OPERON PROTEIN C"/>
    <property type="match status" value="1"/>
</dbReference>
<dbReference type="RefSeq" id="WP_076375603.1">
    <property type="nucleotide sequence ID" value="NZ_AP017422.1"/>
</dbReference>
<feature type="compositionally biased region" description="Basic and acidic residues" evidence="4">
    <location>
        <begin position="146"/>
        <end position="155"/>
    </location>
</feature>
<dbReference type="Proteomes" id="UP000186917">
    <property type="component" value="Unassembled WGS sequence"/>
</dbReference>
<dbReference type="KEGG" id="fln:FLA_5261"/>
<dbReference type="InterPro" id="IPR051685">
    <property type="entry name" value="Ycf3/AcsC/BcsC/TPR_MFPF"/>
</dbReference>
<feature type="signal peptide" evidence="5">
    <location>
        <begin position="1"/>
        <end position="20"/>
    </location>
</feature>
<evidence type="ECO:0000256" key="5">
    <source>
        <dbReference type="SAM" id="SignalP"/>
    </source>
</evidence>
<dbReference type="InterPro" id="IPR011990">
    <property type="entry name" value="TPR-like_helical_dom_sf"/>
</dbReference>
<feature type="region of interest" description="Disordered" evidence="4">
    <location>
        <begin position="146"/>
        <end position="216"/>
    </location>
</feature>
<dbReference type="PANTHER" id="PTHR44943:SF8">
    <property type="entry name" value="TPR REPEAT-CONTAINING PROTEIN MJ0263"/>
    <property type="match status" value="1"/>
</dbReference>